<evidence type="ECO:0000313" key="2">
    <source>
        <dbReference type="EMBL" id="CQR73404.1"/>
    </source>
</evidence>
<reference evidence="3" key="1">
    <citation type="submission" date="2015-03" db="EMBL/GenBank/DDBJ databases">
        <authorList>
            <person name="Nijsse Bart"/>
        </authorList>
    </citation>
    <scope>NUCLEOTIDE SEQUENCE [LARGE SCALE GENOMIC DNA]</scope>
</reference>
<proteinExistence type="predicted"/>
<feature type="region of interest" description="Disordered" evidence="1">
    <location>
        <begin position="1"/>
        <end position="25"/>
    </location>
</feature>
<protein>
    <submittedName>
        <fullName evidence="2">Uncharacterized protein</fullName>
    </submittedName>
</protein>
<evidence type="ECO:0000313" key="3">
    <source>
        <dbReference type="Proteomes" id="UP000049855"/>
    </source>
</evidence>
<feature type="compositionally biased region" description="Polar residues" evidence="1">
    <location>
        <begin position="1"/>
        <end position="10"/>
    </location>
</feature>
<gene>
    <name evidence="2" type="ORF">SpAn4DRAFT_2636</name>
</gene>
<keyword evidence="3" id="KW-1185">Reference proteome</keyword>
<dbReference type="EMBL" id="CTRP01000012">
    <property type="protein sequence ID" value="CQR73404.1"/>
    <property type="molecule type" value="Genomic_DNA"/>
</dbReference>
<name>A0A0U1L3B7_9FIRM</name>
<dbReference type="Proteomes" id="UP000049855">
    <property type="component" value="Unassembled WGS sequence"/>
</dbReference>
<sequence length="37" mass="4018">MALEQNNINKKVTRQDEPGGPANYIKLSASLSSKSVK</sequence>
<dbReference type="AlphaFoldDB" id="A0A0U1L3B7"/>
<organism evidence="2 3">
    <name type="scientific">Sporomusa ovata</name>
    <dbReference type="NCBI Taxonomy" id="2378"/>
    <lineage>
        <taxon>Bacteria</taxon>
        <taxon>Bacillati</taxon>
        <taxon>Bacillota</taxon>
        <taxon>Negativicutes</taxon>
        <taxon>Selenomonadales</taxon>
        <taxon>Sporomusaceae</taxon>
        <taxon>Sporomusa</taxon>
    </lineage>
</organism>
<evidence type="ECO:0000256" key="1">
    <source>
        <dbReference type="SAM" id="MobiDB-lite"/>
    </source>
</evidence>
<accession>A0A0U1L3B7</accession>